<comment type="caution">
    <text evidence="2">The sequence shown here is derived from an EMBL/GenBank/DDBJ whole genome shotgun (WGS) entry which is preliminary data.</text>
</comment>
<organism evidence="2 3">
    <name type="scientific">Nibrella saemangeumensis</name>
    <dbReference type="NCBI Taxonomy" id="1084526"/>
    <lineage>
        <taxon>Bacteria</taxon>
        <taxon>Pseudomonadati</taxon>
        <taxon>Bacteroidota</taxon>
        <taxon>Cytophagia</taxon>
        <taxon>Cytophagales</taxon>
        <taxon>Spirosomataceae</taxon>
        <taxon>Nibrella</taxon>
    </lineage>
</organism>
<dbReference type="Proteomes" id="UP001501175">
    <property type="component" value="Unassembled WGS sequence"/>
</dbReference>
<dbReference type="EMBL" id="BAABHD010000021">
    <property type="protein sequence ID" value="GAA4452171.1"/>
    <property type="molecule type" value="Genomic_DNA"/>
</dbReference>
<keyword evidence="3" id="KW-1185">Reference proteome</keyword>
<protein>
    <submittedName>
        <fullName evidence="2">Uncharacterized protein</fullName>
    </submittedName>
</protein>
<evidence type="ECO:0000313" key="3">
    <source>
        <dbReference type="Proteomes" id="UP001501175"/>
    </source>
</evidence>
<sequence>MIKRKTVIRSALISLFAVSLLAIYKLVYPQQPWFKEVVSNLGFDIAPTAVSFSVLAVMCLVGLLVLPAEAVKQEKIIEEVKLPDPQTWPLSYSDRYSESISSLVTKKLEHHLPTVLTSIKASDVE</sequence>
<gene>
    <name evidence="2" type="ORF">GCM10023189_15160</name>
</gene>
<keyword evidence="1" id="KW-0812">Transmembrane</keyword>
<reference evidence="3" key="1">
    <citation type="journal article" date="2019" name="Int. J. Syst. Evol. Microbiol.">
        <title>The Global Catalogue of Microorganisms (GCM) 10K type strain sequencing project: providing services to taxonomists for standard genome sequencing and annotation.</title>
        <authorList>
            <consortium name="The Broad Institute Genomics Platform"/>
            <consortium name="The Broad Institute Genome Sequencing Center for Infectious Disease"/>
            <person name="Wu L."/>
            <person name="Ma J."/>
        </authorList>
    </citation>
    <scope>NUCLEOTIDE SEQUENCE [LARGE SCALE GENOMIC DNA]</scope>
    <source>
        <strain evidence="3">JCM 17927</strain>
    </source>
</reference>
<feature type="transmembrane region" description="Helical" evidence="1">
    <location>
        <begin position="45"/>
        <end position="66"/>
    </location>
</feature>
<evidence type="ECO:0000313" key="2">
    <source>
        <dbReference type="EMBL" id="GAA4452171.1"/>
    </source>
</evidence>
<accession>A0ABP8MPH2</accession>
<proteinExistence type="predicted"/>
<keyword evidence="1" id="KW-0472">Membrane</keyword>
<dbReference type="RefSeq" id="WP_345242175.1">
    <property type="nucleotide sequence ID" value="NZ_BAABHD010000021.1"/>
</dbReference>
<name>A0ABP8MPH2_9BACT</name>
<keyword evidence="1" id="KW-1133">Transmembrane helix</keyword>
<evidence type="ECO:0000256" key="1">
    <source>
        <dbReference type="SAM" id="Phobius"/>
    </source>
</evidence>